<dbReference type="PROSITE" id="PS51257">
    <property type="entry name" value="PROKAR_LIPOPROTEIN"/>
    <property type="match status" value="1"/>
</dbReference>
<comment type="caution">
    <text evidence="1">The sequence shown here is derived from an EMBL/GenBank/DDBJ whole genome shotgun (WGS) entry which is preliminary data.</text>
</comment>
<name>A0A1X1BSS4_9GAMM</name>
<accession>A0A1X1BSS4</accession>
<organism evidence="1 2">
    <name type="scientific">Pantoea conspicua</name>
    <dbReference type="NCBI Taxonomy" id="472705"/>
    <lineage>
        <taxon>Bacteria</taxon>
        <taxon>Pseudomonadati</taxon>
        <taxon>Pseudomonadota</taxon>
        <taxon>Gammaproteobacteria</taxon>
        <taxon>Enterobacterales</taxon>
        <taxon>Erwiniaceae</taxon>
        <taxon>Pantoea</taxon>
    </lineage>
</organism>
<gene>
    <name evidence="1" type="ORF">HA41_16005</name>
</gene>
<reference evidence="1 2" key="1">
    <citation type="journal article" date="2017" name="Antonie Van Leeuwenhoek">
        <title>Phylogenomic resolution of the bacterial genus Pantoea and its relationship with Erwinia and Tatumella.</title>
        <authorList>
            <person name="Palmer M."/>
            <person name="Steenkamp E.T."/>
            <person name="Coetzee M.P."/>
            <person name="Chan W.Y."/>
            <person name="van Zyl E."/>
            <person name="De Maayer P."/>
            <person name="Coutinho T.A."/>
            <person name="Blom J."/>
            <person name="Smits T.H."/>
            <person name="Duffy B."/>
            <person name="Venter S.N."/>
        </authorList>
    </citation>
    <scope>NUCLEOTIDE SEQUENCE [LARGE SCALE GENOMIC DNA]</scope>
    <source>
        <strain evidence="1 2">LMG 24534</strain>
    </source>
</reference>
<protein>
    <recommendedName>
        <fullName evidence="3">Lipoprotein</fullName>
    </recommendedName>
</protein>
<sequence length="132" mass="14629">MKLPILLAVILMAGCTSNYDQFQQNTDAKALVLAGDKSIASEKLCTTSGYLAAAMQSSEAKINNSVWNNMYLRKLSIQKAIKLRVDDGTIGLKDRRLTPPQLCKSLSDSGFQKYVEERAKESASRVDPWKDI</sequence>
<evidence type="ECO:0008006" key="3">
    <source>
        <dbReference type="Google" id="ProtNLM"/>
    </source>
</evidence>
<dbReference type="AlphaFoldDB" id="A0A1X1BSS4"/>
<evidence type="ECO:0000313" key="2">
    <source>
        <dbReference type="Proteomes" id="UP000193933"/>
    </source>
</evidence>
<evidence type="ECO:0000313" key="1">
    <source>
        <dbReference type="EMBL" id="ORM51249.1"/>
    </source>
</evidence>
<proteinExistence type="predicted"/>
<dbReference type="EMBL" id="MLFN01000056">
    <property type="protein sequence ID" value="ORM51249.1"/>
    <property type="molecule type" value="Genomic_DNA"/>
</dbReference>
<dbReference type="Proteomes" id="UP000193933">
    <property type="component" value="Unassembled WGS sequence"/>
</dbReference>
<keyword evidence="2" id="KW-1185">Reference proteome</keyword>
<dbReference type="RefSeq" id="WP_094121655.1">
    <property type="nucleotide sequence ID" value="NZ_MLFN01000056.1"/>
</dbReference>